<protein>
    <submittedName>
        <fullName evidence="2">ATP-binding protein</fullName>
    </submittedName>
</protein>
<evidence type="ECO:0000313" key="2">
    <source>
        <dbReference type="EMBL" id="AZV79060.1"/>
    </source>
</evidence>
<dbReference type="KEGG" id="sedi:EBB79_15060"/>
<evidence type="ECO:0000256" key="1">
    <source>
        <dbReference type="SAM" id="MobiDB-lite"/>
    </source>
</evidence>
<keyword evidence="3" id="KW-1185">Reference proteome</keyword>
<dbReference type="Gene3D" id="3.40.50.300">
    <property type="entry name" value="P-loop containing nucleotide triphosphate hydrolases"/>
    <property type="match status" value="1"/>
</dbReference>
<dbReference type="Proteomes" id="UP000283063">
    <property type="component" value="Chromosome"/>
</dbReference>
<dbReference type="EMBL" id="CP033219">
    <property type="protein sequence ID" value="AZV79060.1"/>
    <property type="molecule type" value="Genomic_DNA"/>
</dbReference>
<proteinExistence type="predicted"/>
<feature type="region of interest" description="Disordered" evidence="1">
    <location>
        <begin position="54"/>
        <end position="83"/>
    </location>
</feature>
<gene>
    <name evidence="2" type="ORF">EBB79_15060</name>
</gene>
<name>A0A3T0N4U4_9RHOB</name>
<sequence length="337" mass="37531">MKIPTFKQFQDLLVPEAKNSVLFSAVQPQIISFRQNTLSAMAAEAAYEKIFDKADGTSGTTRQQHSPRDGGKPNTSRLESIKRGRGDRLTVEAVYYHFQFGEEDTGYADAISRELFEESTFYQHFEDKLRRMGLDTPAQGDGLDAFQFGNVKLCLAYESGMKSLDFPERDTDALFENGNLLPLEALHWSNGVSKKYGRSQEIADIKEWAEDPDPRCKIHLIHGPGGVGKTRLAAEAALQLKKLGWKVGFLPGDIRDPNTSVKLASGGVGALLIIDYPEERPKLVQAIFAALSGDQRFRVGAMCSFYVQLCENLGVEPDAELLLPITEMFERMKRGEV</sequence>
<organism evidence="2 3">
    <name type="scientific">Parasedimentitalea marina</name>
    <dbReference type="NCBI Taxonomy" id="2483033"/>
    <lineage>
        <taxon>Bacteria</taxon>
        <taxon>Pseudomonadati</taxon>
        <taxon>Pseudomonadota</taxon>
        <taxon>Alphaproteobacteria</taxon>
        <taxon>Rhodobacterales</taxon>
        <taxon>Paracoccaceae</taxon>
        <taxon>Parasedimentitalea</taxon>
    </lineage>
</organism>
<reference evidence="2 3" key="1">
    <citation type="submission" date="2018-10" db="EMBL/GenBank/DDBJ databases">
        <title>Parasedimentitalea marina sp. nov., a psychrophilic bacterium isolated from deep seawater of the New Britain Trench.</title>
        <authorList>
            <person name="Cao J."/>
        </authorList>
    </citation>
    <scope>NUCLEOTIDE SEQUENCE [LARGE SCALE GENOMIC DNA]</scope>
    <source>
        <strain evidence="2 3">W43</strain>
    </source>
</reference>
<accession>A0A3T0N4U4</accession>
<dbReference type="InterPro" id="IPR027417">
    <property type="entry name" value="P-loop_NTPase"/>
</dbReference>
<dbReference type="SUPFAM" id="SSF52540">
    <property type="entry name" value="P-loop containing nucleoside triphosphate hydrolases"/>
    <property type="match status" value="1"/>
</dbReference>
<dbReference type="AlphaFoldDB" id="A0A3T0N4U4"/>
<dbReference type="OrthoDB" id="341967at2"/>
<keyword evidence="2" id="KW-0067">ATP-binding</keyword>
<dbReference type="RefSeq" id="WP_127749609.1">
    <property type="nucleotide sequence ID" value="NZ_CP033219.1"/>
</dbReference>
<dbReference type="GO" id="GO:0005524">
    <property type="term" value="F:ATP binding"/>
    <property type="evidence" value="ECO:0007669"/>
    <property type="project" value="UniProtKB-KW"/>
</dbReference>
<evidence type="ECO:0000313" key="3">
    <source>
        <dbReference type="Proteomes" id="UP000283063"/>
    </source>
</evidence>
<keyword evidence="2" id="KW-0547">Nucleotide-binding</keyword>